<evidence type="ECO:0000313" key="1">
    <source>
        <dbReference type="EMBL" id="CAQ87252.1"/>
    </source>
</evidence>
<sequence length="61" mass="7214">MFITPPFSVYLVYHERGKELNITTIIELQRNRDEIAQLRREGEKKERLYLVSVQKPPVALS</sequence>
<dbReference type="Proteomes" id="UP000000748">
    <property type="component" value="Plasmid pECOED"/>
</dbReference>
<name>B7LII4_ECO81</name>
<organism evidence="1 2">
    <name type="scientific">Escherichia coli O81 (strain ED1a)</name>
    <dbReference type="NCBI Taxonomy" id="585397"/>
    <lineage>
        <taxon>Bacteria</taxon>
        <taxon>Pseudomonadati</taxon>
        <taxon>Pseudomonadota</taxon>
        <taxon>Gammaproteobacteria</taxon>
        <taxon>Enterobacterales</taxon>
        <taxon>Enterobacteriaceae</taxon>
        <taxon>Escherichia</taxon>
    </lineage>
</organism>
<proteinExistence type="predicted"/>
<keyword evidence="1" id="KW-0614">Plasmid</keyword>
<dbReference type="EMBL" id="CU928147">
    <property type="protein sequence ID" value="CAQ87252.1"/>
    <property type="molecule type" value="Genomic_DNA"/>
</dbReference>
<accession>B7LII4</accession>
<reference evidence="2" key="1">
    <citation type="journal article" date="2009" name="PLoS Genet.">
        <title>Organised genome dynamics in the Escherichia coli species results in highly diverse adaptive paths.</title>
        <authorList>
            <person name="Touchon M."/>
            <person name="Hoede C."/>
            <person name="Tenaillon O."/>
            <person name="Barbe V."/>
            <person name="Baeriswyl S."/>
            <person name="Bidet P."/>
            <person name="Bingen E."/>
            <person name="Bonacorsi S."/>
            <person name="Bouchier C."/>
            <person name="Bouvet O."/>
            <person name="Calteau A."/>
            <person name="Chiapello H."/>
            <person name="Clermont O."/>
            <person name="Cruveiller S."/>
            <person name="Danchin A."/>
            <person name="Diard M."/>
            <person name="Dossat C."/>
            <person name="Karoui M.E."/>
            <person name="Frapy E."/>
            <person name="Garry L."/>
            <person name="Ghigo J.M."/>
            <person name="Gilles A.M."/>
            <person name="Johnson J."/>
            <person name="Le Bouguenec C."/>
            <person name="Lescat M."/>
            <person name="Mangenot S."/>
            <person name="Martinez-Jehanne V."/>
            <person name="Matic I."/>
            <person name="Nassif X."/>
            <person name="Oztas S."/>
            <person name="Petit M.A."/>
            <person name="Pichon C."/>
            <person name="Rouy Z."/>
            <person name="Ruf C.S."/>
            <person name="Schneider D."/>
            <person name="Tourret J."/>
            <person name="Vacherie B."/>
            <person name="Vallenet D."/>
            <person name="Medigue C."/>
            <person name="Rocha E.P.C."/>
            <person name="Denamur E."/>
        </authorList>
    </citation>
    <scope>NUCLEOTIDE SEQUENCE [LARGE SCALE GENOMIC DNA]</scope>
    <source>
        <strain evidence="2">ED1a</strain>
        <plasmid evidence="2">Plasmid pECOED</plasmid>
    </source>
</reference>
<dbReference type="AlphaFoldDB" id="B7LII4"/>
<geneLocation type="plasmid" evidence="1 2">
    <name>pECOED</name>
</geneLocation>
<gene>
    <name evidence="1" type="ordered locus">pECED1a_0035</name>
</gene>
<protein>
    <submittedName>
        <fullName evidence="1">Uncharacterized protein</fullName>
    </submittedName>
</protein>
<evidence type="ECO:0000313" key="2">
    <source>
        <dbReference type="Proteomes" id="UP000000748"/>
    </source>
</evidence>